<feature type="domain" description="DUF4873" evidence="2">
    <location>
        <begin position="6"/>
        <end position="95"/>
    </location>
</feature>
<evidence type="ECO:0000313" key="4">
    <source>
        <dbReference type="Proteomes" id="UP001519363"/>
    </source>
</evidence>
<proteinExistence type="predicted"/>
<gene>
    <name evidence="3" type="ORF">JOF53_005405</name>
</gene>
<dbReference type="EMBL" id="JAGIOO010000001">
    <property type="protein sequence ID" value="MBP2476533.1"/>
    <property type="molecule type" value="Genomic_DNA"/>
</dbReference>
<protein>
    <recommendedName>
        <fullName evidence="2">DUF4873 domain-containing protein</fullName>
    </recommendedName>
</protein>
<evidence type="ECO:0000259" key="2">
    <source>
        <dbReference type="Pfam" id="PF16170"/>
    </source>
</evidence>
<evidence type="ECO:0000313" key="3">
    <source>
        <dbReference type="EMBL" id="MBP2476533.1"/>
    </source>
</evidence>
<reference evidence="3 4" key="1">
    <citation type="submission" date="2021-03" db="EMBL/GenBank/DDBJ databases">
        <title>Sequencing the genomes of 1000 actinobacteria strains.</title>
        <authorList>
            <person name="Klenk H.-P."/>
        </authorList>
    </citation>
    <scope>NUCLEOTIDE SEQUENCE [LARGE SCALE GENOMIC DNA]</scope>
    <source>
        <strain evidence="3 4">DSM 44580</strain>
    </source>
</reference>
<organism evidence="3 4">
    <name type="scientific">Crossiella equi</name>
    <dbReference type="NCBI Taxonomy" id="130796"/>
    <lineage>
        <taxon>Bacteria</taxon>
        <taxon>Bacillati</taxon>
        <taxon>Actinomycetota</taxon>
        <taxon>Actinomycetes</taxon>
        <taxon>Pseudonocardiales</taxon>
        <taxon>Pseudonocardiaceae</taxon>
        <taxon>Crossiella</taxon>
    </lineage>
</organism>
<dbReference type="Proteomes" id="UP001519363">
    <property type="component" value="Unassembled WGS sequence"/>
</dbReference>
<comment type="caution">
    <text evidence="3">The sequence shown here is derived from an EMBL/GenBank/DDBJ whole genome shotgun (WGS) entry which is preliminary data.</text>
</comment>
<accession>A0ABS5AIZ1</accession>
<keyword evidence="4" id="KW-1185">Reference proteome</keyword>
<dbReference type="RefSeq" id="WP_086784544.1">
    <property type="nucleotide sequence ID" value="NZ_JAGIOO010000001.1"/>
</dbReference>
<name>A0ABS5AIZ1_9PSEU</name>
<sequence>MSEHDEDGYQGPATLLLDGEELAVEVTLRGYFEPVDGRYHWYGRIAVHEELTGRVGQKRPSVTLRTPDGEAEGGLSDPDPWGRYRVTGLGKPPFALEDVAA</sequence>
<evidence type="ECO:0000256" key="1">
    <source>
        <dbReference type="SAM" id="MobiDB-lite"/>
    </source>
</evidence>
<dbReference type="Pfam" id="PF16170">
    <property type="entry name" value="DUF4873"/>
    <property type="match status" value="1"/>
</dbReference>
<feature type="region of interest" description="Disordered" evidence="1">
    <location>
        <begin position="58"/>
        <end position="83"/>
    </location>
</feature>
<dbReference type="InterPro" id="IPR032371">
    <property type="entry name" value="DUF4873"/>
</dbReference>